<dbReference type="SUPFAM" id="SSF46689">
    <property type="entry name" value="Homeodomain-like"/>
    <property type="match status" value="1"/>
</dbReference>
<dbReference type="EMBL" id="JBFNXX010000031">
    <property type="protein sequence ID" value="MEW9922109.1"/>
    <property type="molecule type" value="Genomic_DNA"/>
</dbReference>
<evidence type="ECO:0000256" key="1">
    <source>
        <dbReference type="ARBA" id="ARBA00023015"/>
    </source>
</evidence>
<dbReference type="Gene3D" id="1.10.357.10">
    <property type="entry name" value="Tetracycline Repressor, domain 2"/>
    <property type="match status" value="1"/>
</dbReference>
<feature type="domain" description="HTH tetR-type" evidence="5">
    <location>
        <begin position="7"/>
        <end position="67"/>
    </location>
</feature>
<evidence type="ECO:0000256" key="3">
    <source>
        <dbReference type="ARBA" id="ARBA00023163"/>
    </source>
</evidence>
<dbReference type="InterPro" id="IPR036271">
    <property type="entry name" value="Tet_transcr_reg_TetR-rel_C_sf"/>
</dbReference>
<dbReference type="PANTHER" id="PTHR47506:SF7">
    <property type="entry name" value="TRANSCRIPTIONAL REGULATORY PROTEIN"/>
    <property type="match status" value="1"/>
</dbReference>
<dbReference type="InterPro" id="IPR009057">
    <property type="entry name" value="Homeodomain-like_sf"/>
</dbReference>
<dbReference type="InterPro" id="IPR001647">
    <property type="entry name" value="HTH_TetR"/>
</dbReference>
<feature type="DNA-binding region" description="H-T-H motif" evidence="4">
    <location>
        <begin position="30"/>
        <end position="49"/>
    </location>
</feature>
<dbReference type="PANTHER" id="PTHR47506">
    <property type="entry name" value="TRANSCRIPTIONAL REGULATORY PROTEIN"/>
    <property type="match status" value="1"/>
</dbReference>
<sequence length="186" mass="19979">MSEAEKRKSHDRILDAAADLLREKGIETTSVSEVMQAAGMTHGGFYRHFPGKDDLVAAAFERAVDKVVSEMETAETDAEKQAARARYIDTYLSPRHVGDLRHGCPMAALGSELVRQDNGTAAQTAKAIDRVTALLQRDAADDSADAQLALLVGAVTLARLTRDEKRAAAILRSARSALLDPPPPAT</sequence>
<dbReference type="PROSITE" id="PS50977">
    <property type="entry name" value="HTH_TETR_2"/>
    <property type="match status" value="1"/>
</dbReference>
<evidence type="ECO:0000256" key="4">
    <source>
        <dbReference type="PROSITE-ProRule" id="PRU00335"/>
    </source>
</evidence>
<reference evidence="6 7" key="1">
    <citation type="submission" date="2024-07" db="EMBL/GenBank/DDBJ databases">
        <title>Marimonas sp.nov., isolated from tidal-flat sediment.</title>
        <authorList>
            <person name="Jayan J.N."/>
            <person name="Lee S.S."/>
        </authorList>
    </citation>
    <scope>NUCLEOTIDE SEQUENCE [LARGE SCALE GENOMIC DNA]</scope>
    <source>
        <strain evidence="6 7">MJW-29</strain>
    </source>
</reference>
<keyword evidence="2 4" id="KW-0238">DNA-binding</keyword>
<dbReference type="Proteomes" id="UP001556098">
    <property type="component" value="Unassembled WGS sequence"/>
</dbReference>
<dbReference type="RefSeq" id="WP_367879805.1">
    <property type="nucleotide sequence ID" value="NZ_JBFNXX010000031.1"/>
</dbReference>
<evidence type="ECO:0000313" key="6">
    <source>
        <dbReference type="EMBL" id="MEW9922109.1"/>
    </source>
</evidence>
<organism evidence="6 7">
    <name type="scientific">Sulfitobacter sediminis</name>
    <dbReference type="NCBI Taxonomy" id="3234186"/>
    <lineage>
        <taxon>Bacteria</taxon>
        <taxon>Pseudomonadati</taxon>
        <taxon>Pseudomonadota</taxon>
        <taxon>Alphaproteobacteria</taxon>
        <taxon>Rhodobacterales</taxon>
        <taxon>Roseobacteraceae</taxon>
        <taxon>Sulfitobacter</taxon>
    </lineage>
</organism>
<evidence type="ECO:0000313" key="7">
    <source>
        <dbReference type="Proteomes" id="UP001556098"/>
    </source>
</evidence>
<accession>A0ABV3RTB0</accession>
<keyword evidence="3" id="KW-0804">Transcription</keyword>
<dbReference type="PRINTS" id="PR00455">
    <property type="entry name" value="HTHTETR"/>
</dbReference>
<name>A0ABV3RTB0_9RHOB</name>
<protein>
    <submittedName>
        <fullName evidence="6">TetR/AcrR family transcriptional regulator</fullName>
    </submittedName>
</protein>
<comment type="caution">
    <text evidence="6">The sequence shown here is derived from an EMBL/GenBank/DDBJ whole genome shotgun (WGS) entry which is preliminary data.</text>
</comment>
<dbReference type="Pfam" id="PF00440">
    <property type="entry name" value="TetR_N"/>
    <property type="match status" value="1"/>
</dbReference>
<keyword evidence="7" id="KW-1185">Reference proteome</keyword>
<evidence type="ECO:0000256" key="2">
    <source>
        <dbReference type="ARBA" id="ARBA00023125"/>
    </source>
</evidence>
<keyword evidence="1" id="KW-0805">Transcription regulation</keyword>
<gene>
    <name evidence="6" type="ORF">AB2B41_21085</name>
</gene>
<proteinExistence type="predicted"/>
<evidence type="ECO:0000259" key="5">
    <source>
        <dbReference type="PROSITE" id="PS50977"/>
    </source>
</evidence>
<dbReference type="SUPFAM" id="SSF48498">
    <property type="entry name" value="Tetracyclin repressor-like, C-terminal domain"/>
    <property type="match status" value="1"/>
</dbReference>
<dbReference type="Gene3D" id="1.10.10.60">
    <property type="entry name" value="Homeodomain-like"/>
    <property type="match status" value="1"/>
</dbReference>